<dbReference type="AlphaFoldDB" id="D2QYG1"/>
<dbReference type="Pfam" id="PF02635">
    <property type="entry name" value="DsrE"/>
    <property type="match status" value="1"/>
</dbReference>
<feature type="domain" description="Methyltransferase type 11" evidence="1">
    <location>
        <begin position="104"/>
        <end position="202"/>
    </location>
</feature>
<evidence type="ECO:0000313" key="3">
    <source>
        <dbReference type="Proteomes" id="UP000001887"/>
    </source>
</evidence>
<reference evidence="2 3" key="1">
    <citation type="journal article" date="2009" name="Stand. Genomic Sci.">
        <title>Complete genome sequence of Pirellula staleyi type strain (ATCC 27377).</title>
        <authorList>
            <person name="Clum A."/>
            <person name="Tindall B.J."/>
            <person name="Sikorski J."/>
            <person name="Ivanova N."/>
            <person name="Mavrommatis K."/>
            <person name="Lucas S."/>
            <person name="Glavina del Rio T."/>
            <person name="Nolan M."/>
            <person name="Chen F."/>
            <person name="Tice H."/>
            <person name="Pitluck S."/>
            <person name="Cheng J.F."/>
            <person name="Chertkov O."/>
            <person name="Brettin T."/>
            <person name="Han C."/>
            <person name="Detter J.C."/>
            <person name="Kuske C."/>
            <person name="Bruce D."/>
            <person name="Goodwin L."/>
            <person name="Ovchinikova G."/>
            <person name="Pati A."/>
            <person name="Mikhailova N."/>
            <person name="Chen A."/>
            <person name="Palaniappan K."/>
            <person name="Land M."/>
            <person name="Hauser L."/>
            <person name="Chang Y.J."/>
            <person name="Jeffries C.D."/>
            <person name="Chain P."/>
            <person name="Rohde M."/>
            <person name="Goker M."/>
            <person name="Bristow J."/>
            <person name="Eisen J.A."/>
            <person name="Markowitz V."/>
            <person name="Hugenholtz P."/>
            <person name="Kyrpides N.C."/>
            <person name="Klenk H.P."/>
            <person name="Lapidus A."/>
        </authorList>
    </citation>
    <scope>NUCLEOTIDE SEQUENCE [LARGE SCALE GENOMIC DNA]</scope>
    <source>
        <strain evidence="3">ATCC 27377 / DSM 6068 / ICPB 4128</strain>
    </source>
</reference>
<evidence type="ECO:0000313" key="2">
    <source>
        <dbReference type="EMBL" id="ADB18120.1"/>
    </source>
</evidence>
<organism evidence="2 3">
    <name type="scientific">Pirellula staleyi (strain ATCC 27377 / DSM 6068 / ICPB 4128)</name>
    <name type="common">Pirella staleyi</name>
    <dbReference type="NCBI Taxonomy" id="530564"/>
    <lineage>
        <taxon>Bacteria</taxon>
        <taxon>Pseudomonadati</taxon>
        <taxon>Planctomycetota</taxon>
        <taxon>Planctomycetia</taxon>
        <taxon>Pirellulales</taxon>
        <taxon>Pirellulaceae</taxon>
        <taxon>Pirellula</taxon>
    </lineage>
</organism>
<dbReference type="GO" id="GO:0008757">
    <property type="term" value="F:S-adenosylmethionine-dependent methyltransferase activity"/>
    <property type="evidence" value="ECO:0007669"/>
    <property type="project" value="InterPro"/>
</dbReference>
<evidence type="ECO:0000259" key="1">
    <source>
        <dbReference type="Pfam" id="PF08241"/>
    </source>
</evidence>
<protein>
    <submittedName>
        <fullName evidence="2">Methyltransferase type 11</fullName>
    </submittedName>
</protein>
<name>D2QYG1_PIRSD</name>
<dbReference type="eggNOG" id="COG4798">
    <property type="taxonomic scope" value="Bacteria"/>
</dbReference>
<keyword evidence="2" id="KW-0489">Methyltransferase</keyword>
<dbReference type="CDD" id="cd02440">
    <property type="entry name" value="AdoMet_MTases"/>
    <property type="match status" value="1"/>
</dbReference>
<dbReference type="SUPFAM" id="SSF53335">
    <property type="entry name" value="S-adenosyl-L-methionine-dependent methyltransferases"/>
    <property type="match status" value="1"/>
</dbReference>
<gene>
    <name evidence="2" type="ordered locus">Psta_3458</name>
</gene>
<sequence precursor="true">MDYTLIEPTDSRLHEPRLPLPFAKGSPMWSQPFFCRALLVLLASLPLAAFAQEKSVKPGINDSFQKPDVEAFVERFEVESREVFLHREAILAACRIEPGQTVADIGAGTGLYTRLFSQAVGPEGRVIAVDIAQEFLDHIQASSRAADQKNVETIRCKPDSTELAPSSIDVAFICDTYHHFEFPGKTMSSLHTALKPGGRLILVDFRRIEGESTPWTLNHVRAGQEVFEAEIKAAGFRKIGERKGLLKENYFVEFQKLETEPSELKMFLIEGTGGVAPLTGAPAAPRAGARVVFDVTAAAKPTEINPGLERAARLLNLYGAAGLKSSDIHIAIVLHGDAAAAALTDEAYAKQQSVEKNPNAPLIATLRAAGVDVTICGQTLARKNIPHRDIAEGVVIVTSALTSLINHQSRGHSLLLVP</sequence>
<dbReference type="SUPFAM" id="SSF75169">
    <property type="entry name" value="DsrEFH-like"/>
    <property type="match status" value="1"/>
</dbReference>
<dbReference type="eggNOG" id="COG1416">
    <property type="taxonomic scope" value="Bacteria"/>
</dbReference>
<dbReference type="KEGG" id="psl:Psta_3458"/>
<dbReference type="Pfam" id="PF08241">
    <property type="entry name" value="Methyltransf_11"/>
    <property type="match status" value="1"/>
</dbReference>
<dbReference type="STRING" id="530564.Psta_3458"/>
<keyword evidence="2" id="KW-0808">Transferase</keyword>
<dbReference type="InterPro" id="IPR027396">
    <property type="entry name" value="DsrEFH-like"/>
</dbReference>
<dbReference type="InterPro" id="IPR013216">
    <property type="entry name" value="Methyltransf_11"/>
</dbReference>
<accession>D2QYG1</accession>
<dbReference type="Gene3D" id="3.40.1260.10">
    <property type="entry name" value="DsrEFH-like"/>
    <property type="match status" value="1"/>
</dbReference>
<dbReference type="HOGENOM" id="CLU_694174_0_0_0"/>
<dbReference type="PANTHER" id="PTHR37691">
    <property type="entry name" value="BLR3518 PROTEIN"/>
    <property type="match status" value="1"/>
</dbReference>
<dbReference type="PANTHER" id="PTHR37691:SF1">
    <property type="entry name" value="BLR3518 PROTEIN"/>
    <property type="match status" value="1"/>
</dbReference>
<dbReference type="InterPro" id="IPR029063">
    <property type="entry name" value="SAM-dependent_MTases_sf"/>
</dbReference>
<dbReference type="EMBL" id="CP001848">
    <property type="protein sequence ID" value="ADB18120.1"/>
    <property type="molecule type" value="Genomic_DNA"/>
</dbReference>
<proteinExistence type="predicted"/>
<keyword evidence="3" id="KW-1185">Reference proteome</keyword>
<dbReference type="Proteomes" id="UP000001887">
    <property type="component" value="Chromosome"/>
</dbReference>
<dbReference type="InterPro" id="IPR003787">
    <property type="entry name" value="Sulphur_relay_DsrE/F-like"/>
</dbReference>
<dbReference type="GO" id="GO:0032259">
    <property type="term" value="P:methylation"/>
    <property type="evidence" value="ECO:0007669"/>
    <property type="project" value="UniProtKB-KW"/>
</dbReference>
<dbReference type="Gene3D" id="3.40.50.150">
    <property type="entry name" value="Vaccinia Virus protein VP39"/>
    <property type="match status" value="1"/>
</dbReference>